<protein>
    <submittedName>
        <fullName evidence="1">Uncharacterized protein</fullName>
    </submittedName>
</protein>
<dbReference type="Proteomes" id="UP001589832">
    <property type="component" value="Unassembled WGS sequence"/>
</dbReference>
<sequence>MDEHLTFELAVRELTELGDFNSTTIELDNKVLFRVKVVVNDKEYEEFNEDLVVATIRLRNSI</sequence>
<gene>
    <name evidence="1" type="ORF">ACFFGA_08460</name>
</gene>
<dbReference type="RefSeq" id="WP_386062469.1">
    <property type="nucleotide sequence ID" value="NZ_JBHLTQ010000004.1"/>
</dbReference>
<comment type="caution">
    <text evidence="1">The sequence shown here is derived from an EMBL/GenBank/DDBJ whole genome shotgun (WGS) entry which is preliminary data.</text>
</comment>
<keyword evidence="2" id="KW-1185">Reference proteome</keyword>
<organism evidence="1 2">
    <name type="scientific">Winogradskyella pulchriflava</name>
    <dbReference type="NCBI Taxonomy" id="1110688"/>
    <lineage>
        <taxon>Bacteria</taxon>
        <taxon>Pseudomonadati</taxon>
        <taxon>Bacteroidota</taxon>
        <taxon>Flavobacteriia</taxon>
        <taxon>Flavobacteriales</taxon>
        <taxon>Flavobacteriaceae</taxon>
        <taxon>Winogradskyella</taxon>
    </lineage>
</organism>
<proteinExistence type="predicted"/>
<name>A0ABV6Q8H5_9FLAO</name>
<evidence type="ECO:0000313" key="2">
    <source>
        <dbReference type="Proteomes" id="UP001589832"/>
    </source>
</evidence>
<accession>A0ABV6Q8H5</accession>
<dbReference type="EMBL" id="JBHLTQ010000004">
    <property type="protein sequence ID" value="MFC0604582.1"/>
    <property type="molecule type" value="Genomic_DNA"/>
</dbReference>
<evidence type="ECO:0000313" key="1">
    <source>
        <dbReference type="EMBL" id="MFC0604582.1"/>
    </source>
</evidence>
<reference evidence="1 2" key="1">
    <citation type="submission" date="2024-09" db="EMBL/GenBank/DDBJ databases">
        <authorList>
            <person name="Sun Q."/>
            <person name="Mori K."/>
        </authorList>
    </citation>
    <scope>NUCLEOTIDE SEQUENCE [LARGE SCALE GENOMIC DNA]</scope>
    <source>
        <strain evidence="1 2">NCAIM B.02481</strain>
    </source>
</reference>